<evidence type="ECO:0000313" key="3">
    <source>
        <dbReference type="Proteomes" id="UP000653156"/>
    </source>
</evidence>
<dbReference type="InterPro" id="IPR010406">
    <property type="entry name" value="DUF1003"/>
</dbReference>
<name>A0A892ZJZ2_9NEIS</name>
<feature type="transmembrane region" description="Helical" evidence="1">
    <location>
        <begin position="71"/>
        <end position="94"/>
    </location>
</feature>
<feature type="transmembrane region" description="Helical" evidence="1">
    <location>
        <begin position="100"/>
        <end position="122"/>
    </location>
</feature>
<dbReference type="EMBL" id="CP069798">
    <property type="protein sequence ID" value="QRQ82780.1"/>
    <property type="molecule type" value="Genomic_DNA"/>
</dbReference>
<reference evidence="2" key="1">
    <citation type="submission" date="2021-02" db="EMBL/GenBank/DDBJ databases">
        <title>Neisseriaceae sp. 26B isolated from the cloaca of a Common Toad-headed Turtle (Mesoclemmys nasuta).</title>
        <authorList>
            <person name="Spergser J."/>
            <person name="Busse H.-J."/>
        </authorList>
    </citation>
    <scope>NUCLEOTIDE SEQUENCE</scope>
    <source>
        <strain evidence="2">26B</strain>
    </source>
</reference>
<keyword evidence="3" id="KW-1185">Reference proteome</keyword>
<keyword evidence="1" id="KW-1133">Transmembrane helix</keyword>
<protein>
    <submittedName>
        <fullName evidence="2">DUF1003 domain-containing protein</fullName>
    </submittedName>
</protein>
<evidence type="ECO:0000313" key="2">
    <source>
        <dbReference type="EMBL" id="QRQ82780.1"/>
    </source>
</evidence>
<dbReference type="Proteomes" id="UP000653156">
    <property type="component" value="Chromosome"/>
</dbReference>
<keyword evidence="1" id="KW-0472">Membrane</keyword>
<proteinExistence type="predicted"/>
<dbReference type="PANTHER" id="PTHR41386">
    <property type="entry name" value="INTEGRAL MEMBRANE PROTEIN-RELATED"/>
    <property type="match status" value="1"/>
</dbReference>
<keyword evidence="1" id="KW-0812">Transmembrane</keyword>
<accession>A0A892ZJZ2</accession>
<dbReference type="Pfam" id="PF06210">
    <property type="entry name" value="DUF1003"/>
    <property type="match status" value="1"/>
</dbReference>
<gene>
    <name evidence="2" type="ORF">JQU52_05190</name>
</gene>
<organism evidence="2 3">
    <name type="scientific">Paralysiella testudinis</name>
    <dbReference type="NCBI Taxonomy" id="2809020"/>
    <lineage>
        <taxon>Bacteria</taxon>
        <taxon>Pseudomonadati</taxon>
        <taxon>Pseudomonadota</taxon>
        <taxon>Betaproteobacteria</taxon>
        <taxon>Neisseriales</taxon>
        <taxon>Neisseriaceae</taxon>
        <taxon>Paralysiella</taxon>
    </lineage>
</organism>
<dbReference type="AlphaFoldDB" id="A0A892ZJZ2"/>
<evidence type="ECO:0000256" key="1">
    <source>
        <dbReference type="SAM" id="Phobius"/>
    </source>
</evidence>
<dbReference type="PANTHER" id="PTHR41386:SF1">
    <property type="entry name" value="MEMBRANE PROTEIN"/>
    <property type="match status" value="1"/>
</dbReference>
<dbReference type="KEGG" id="ptes:JQU52_05190"/>
<sequence>MEKQDGRDIRYLAEHLLHTDLAGLSRREVGHLVRISRKLQAAPRAEGAVVQAELTLGERLADRVAEFGGSWIFIMLFALFMGSWALINTVVLGLRAYDPYPYVFLNLILSMLAAIQAPIIMMSQNRQATRDRLTMLRDFEVNLKAENAIAGLHKRLDHLAWQTLQGMDELKRLQGSKVGDHQNGAAP</sequence>
<dbReference type="RefSeq" id="WP_230340068.1">
    <property type="nucleotide sequence ID" value="NZ_CP069798.1"/>
</dbReference>